<organism evidence="11 12">
    <name type="scientific">Nocardioides humi</name>
    <dbReference type="NCBI Taxonomy" id="449461"/>
    <lineage>
        <taxon>Bacteria</taxon>
        <taxon>Bacillati</taxon>
        <taxon>Actinomycetota</taxon>
        <taxon>Actinomycetes</taxon>
        <taxon>Propionibacteriales</taxon>
        <taxon>Nocardioidaceae</taxon>
        <taxon>Nocardioides</taxon>
    </lineage>
</organism>
<accession>A0ABN2B7E8</accession>
<evidence type="ECO:0000256" key="1">
    <source>
        <dbReference type="ARBA" id="ARBA00001946"/>
    </source>
</evidence>
<keyword evidence="12" id="KW-1185">Reference proteome</keyword>
<protein>
    <recommendedName>
        <fullName evidence="10">Polymerase nucleotidyl transferase domain-containing protein</fullName>
    </recommendedName>
</protein>
<keyword evidence="3" id="KW-0808">Transferase</keyword>
<comment type="similarity">
    <text evidence="9">Belongs to the MntA antitoxin family.</text>
</comment>
<dbReference type="RefSeq" id="WP_141007398.1">
    <property type="nucleotide sequence ID" value="NZ_BAAAOR010000030.1"/>
</dbReference>
<dbReference type="EMBL" id="BAAAOR010000030">
    <property type="protein sequence ID" value="GAA1534497.1"/>
    <property type="molecule type" value="Genomic_DNA"/>
</dbReference>
<comment type="cofactor">
    <cofactor evidence="1">
        <name>Mg(2+)</name>
        <dbReference type="ChEBI" id="CHEBI:18420"/>
    </cofactor>
</comment>
<evidence type="ECO:0000313" key="12">
    <source>
        <dbReference type="Proteomes" id="UP001500842"/>
    </source>
</evidence>
<dbReference type="InterPro" id="IPR052038">
    <property type="entry name" value="Type-VII_TA_antitoxin"/>
</dbReference>
<dbReference type="Pfam" id="PF01909">
    <property type="entry name" value="NTP_transf_2"/>
    <property type="match status" value="1"/>
</dbReference>
<keyword evidence="8" id="KW-0460">Magnesium</keyword>
<dbReference type="CDD" id="cd05403">
    <property type="entry name" value="NT_KNTase_like"/>
    <property type="match status" value="1"/>
</dbReference>
<evidence type="ECO:0000256" key="8">
    <source>
        <dbReference type="ARBA" id="ARBA00022842"/>
    </source>
</evidence>
<evidence type="ECO:0000256" key="4">
    <source>
        <dbReference type="ARBA" id="ARBA00022695"/>
    </source>
</evidence>
<evidence type="ECO:0000256" key="9">
    <source>
        <dbReference type="ARBA" id="ARBA00038276"/>
    </source>
</evidence>
<dbReference type="Gene3D" id="3.30.460.10">
    <property type="entry name" value="Beta Polymerase, domain 2"/>
    <property type="match status" value="1"/>
</dbReference>
<gene>
    <name evidence="11" type="ORF">GCM10009788_41700</name>
</gene>
<evidence type="ECO:0000256" key="6">
    <source>
        <dbReference type="ARBA" id="ARBA00022741"/>
    </source>
</evidence>
<reference evidence="11 12" key="1">
    <citation type="journal article" date="2019" name="Int. J. Syst. Evol. Microbiol.">
        <title>The Global Catalogue of Microorganisms (GCM) 10K type strain sequencing project: providing services to taxonomists for standard genome sequencing and annotation.</title>
        <authorList>
            <consortium name="The Broad Institute Genomics Platform"/>
            <consortium name="The Broad Institute Genome Sequencing Center for Infectious Disease"/>
            <person name="Wu L."/>
            <person name="Ma J."/>
        </authorList>
    </citation>
    <scope>NUCLEOTIDE SEQUENCE [LARGE SCALE GENOMIC DNA]</scope>
    <source>
        <strain evidence="11 12">JCM 14942</strain>
    </source>
</reference>
<keyword evidence="4" id="KW-0548">Nucleotidyltransferase</keyword>
<feature type="domain" description="Polymerase nucleotidyl transferase" evidence="10">
    <location>
        <begin position="29"/>
        <end position="107"/>
    </location>
</feature>
<comment type="caution">
    <text evidence="11">The sequence shown here is derived from an EMBL/GenBank/DDBJ whole genome shotgun (WGS) entry which is preliminary data.</text>
</comment>
<dbReference type="PANTHER" id="PTHR33571:SF14">
    <property type="entry name" value="PROTEIN ADENYLYLTRANSFERASE MJ0435-RELATED"/>
    <property type="match status" value="1"/>
</dbReference>
<dbReference type="InterPro" id="IPR002934">
    <property type="entry name" value="Polymerase_NTP_transf_dom"/>
</dbReference>
<evidence type="ECO:0000256" key="2">
    <source>
        <dbReference type="ARBA" id="ARBA00022649"/>
    </source>
</evidence>
<evidence type="ECO:0000259" key="10">
    <source>
        <dbReference type="Pfam" id="PF01909"/>
    </source>
</evidence>
<sequence length="109" mass="12018">MSETPARARRPLSGPTGQRVVAHRGELREVLHRHDVTNPEIFGSTARGDDHEDSDVDIVVDFPPGTSIIDIIGIQHELEEILGVHVDLIPRSGFKKRVSARALKDLIAL</sequence>
<evidence type="ECO:0000256" key="3">
    <source>
        <dbReference type="ARBA" id="ARBA00022679"/>
    </source>
</evidence>
<keyword evidence="2" id="KW-1277">Toxin-antitoxin system</keyword>
<dbReference type="SUPFAM" id="SSF81301">
    <property type="entry name" value="Nucleotidyltransferase"/>
    <property type="match status" value="1"/>
</dbReference>
<keyword evidence="5" id="KW-0479">Metal-binding</keyword>
<evidence type="ECO:0000313" key="11">
    <source>
        <dbReference type="EMBL" id="GAA1534497.1"/>
    </source>
</evidence>
<dbReference type="PANTHER" id="PTHR33571">
    <property type="entry name" value="SSL8005 PROTEIN"/>
    <property type="match status" value="1"/>
</dbReference>
<dbReference type="InterPro" id="IPR043519">
    <property type="entry name" value="NT_sf"/>
</dbReference>
<name>A0ABN2B7E8_9ACTN</name>
<evidence type="ECO:0000256" key="7">
    <source>
        <dbReference type="ARBA" id="ARBA00022840"/>
    </source>
</evidence>
<keyword evidence="7" id="KW-0067">ATP-binding</keyword>
<dbReference type="Proteomes" id="UP001500842">
    <property type="component" value="Unassembled WGS sequence"/>
</dbReference>
<keyword evidence="6" id="KW-0547">Nucleotide-binding</keyword>
<proteinExistence type="inferred from homology"/>
<evidence type="ECO:0000256" key="5">
    <source>
        <dbReference type="ARBA" id="ARBA00022723"/>
    </source>
</evidence>